<sequence>MALPNNEENPAWDPEEKNKEIPILGISLSELHEEFFKEIEESYEQDHNTIKLDYYITEKNTLV</sequence>
<dbReference type="Proteomes" id="UP000886653">
    <property type="component" value="Unassembled WGS sequence"/>
</dbReference>
<keyword evidence="2" id="KW-1185">Reference proteome</keyword>
<reference evidence="1" key="1">
    <citation type="submission" date="2013-11" db="EMBL/GenBank/DDBJ databases">
        <title>Genome sequence of the fusiform rust pathogen reveals effectors for host alternation and coevolution with pine.</title>
        <authorList>
            <consortium name="DOE Joint Genome Institute"/>
            <person name="Smith K."/>
            <person name="Pendleton A."/>
            <person name="Kubisiak T."/>
            <person name="Anderson C."/>
            <person name="Salamov A."/>
            <person name="Aerts A."/>
            <person name="Riley R."/>
            <person name="Clum A."/>
            <person name="Lindquist E."/>
            <person name="Ence D."/>
            <person name="Campbell M."/>
            <person name="Kronenberg Z."/>
            <person name="Feau N."/>
            <person name="Dhillon B."/>
            <person name="Hamelin R."/>
            <person name="Burleigh J."/>
            <person name="Smith J."/>
            <person name="Yandell M."/>
            <person name="Nelson C."/>
            <person name="Grigoriev I."/>
            <person name="Davis J."/>
        </authorList>
    </citation>
    <scope>NUCLEOTIDE SEQUENCE</scope>
    <source>
        <strain evidence="1">G11</strain>
    </source>
</reference>
<dbReference type="EMBL" id="MU167396">
    <property type="protein sequence ID" value="KAG0141227.1"/>
    <property type="molecule type" value="Genomic_DNA"/>
</dbReference>
<proteinExistence type="predicted"/>
<evidence type="ECO:0000313" key="1">
    <source>
        <dbReference type="EMBL" id="KAG0141227.1"/>
    </source>
</evidence>
<gene>
    <name evidence="1" type="ORF">CROQUDRAFT_99051</name>
</gene>
<evidence type="ECO:0000313" key="2">
    <source>
        <dbReference type="Proteomes" id="UP000886653"/>
    </source>
</evidence>
<organism evidence="1 2">
    <name type="scientific">Cronartium quercuum f. sp. fusiforme G11</name>
    <dbReference type="NCBI Taxonomy" id="708437"/>
    <lineage>
        <taxon>Eukaryota</taxon>
        <taxon>Fungi</taxon>
        <taxon>Dikarya</taxon>
        <taxon>Basidiomycota</taxon>
        <taxon>Pucciniomycotina</taxon>
        <taxon>Pucciniomycetes</taxon>
        <taxon>Pucciniales</taxon>
        <taxon>Coleosporiaceae</taxon>
        <taxon>Cronartium</taxon>
    </lineage>
</organism>
<protein>
    <submittedName>
        <fullName evidence="1">Uncharacterized protein</fullName>
    </submittedName>
</protein>
<name>A0A9P6NBH1_9BASI</name>
<accession>A0A9P6NBH1</accession>
<dbReference type="AlphaFoldDB" id="A0A9P6NBH1"/>
<comment type="caution">
    <text evidence="1">The sequence shown here is derived from an EMBL/GenBank/DDBJ whole genome shotgun (WGS) entry which is preliminary data.</text>
</comment>